<evidence type="ECO:0000313" key="6">
    <source>
        <dbReference type="Proteomes" id="UP000237684"/>
    </source>
</evidence>
<name>A0A2S8SQR5_9BACT</name>
<comment type="subunit">
    <text evidence="3">Homotrimer.</text>
</comment>
<keyword evidence="3" id="KW-0547">Nucleotide-binding</keyword>
<feature type="binding site" evidence="3">
    <location>
        <position position="173"/>
    </location>
    <ligand>
        <name>dCTP</name>
        <dbReference type="ChEBI" id="CHEBI:61481"/>
    </ligand>
</feature>
<dbReference type="InterPro" id="IPR033704">
    <property type="entry name" value="dUTPase_trimeric"/>
</dbReference>
<feature type="region of interest" description="Disordered" evidence="4">
    <location>
        <begin position="165"/>
        <end position="189"/>
    </location>
</feature>
<comment type="caution">
    <text evidence="5">The sequence shown here is derived from an EMBL/GenBank/DDBJ whole genome shotgun (WGS) entry which is preliminary data.</text>
</comment>
<comment type="caution">
    <text evidence="3">Lacks conserved residue(s) required for the propagation of feature annotation.</text>
</comment>
<dbReference type="Pfam" id="PF22769">
    <property type="entry name" value="DCD"/>
    <property type="match status" value="1"/>
</dbReference>
<reference evidence="5 6" key="1">
    <citation type="journal article" date="2018" name="Syst. Appl. Microbiol.">
        <title>Abditibacterium utsteinense sp. nov., the first cultivated member of candidate phylum FBP, isolated from ice-free Antarctic soil samples.</title>
        <authorList>
            <person name="Tahon G."/>
            <person name="Tytgat B."/>
            <person name="Lebbe L."/>
            <person name="Carlier A."/>
            <person name="Willems A."/>
        </authorList>
    </citation>
    <scope>NUCLEOTIDE SEQUENCE [LARGE SCALE GENOMIC DNA]</scope>
    <source>
        <strain evidence="5 6">LMG 29911</strain>
    </source>
</reference>
<comment type="pathway">
    <text evidence="3">Pyrimidine metabolism; dUMP biosynthesis; dUMP from dCTP (dUTP route): step 1/2.</text>
</comment>
<keyword evidence="6" id="KW-1185">Reference proteome</keyword>
<comment type="function">
    <text evidence="3">Catalyzes the deamination of dCTP to dUTP.</text>
</comment>
<dbReference type="HAMAP" id="MF_00146">
    <property type="entry name" value="dCTP_deaminase"/>
    <property type="match status" value="1"/>
</dbReference>
<dbReference type="PANTHER" id="PTHR42680">
    <property type="entry name" value="DCTP DEAMINASE"/>
    <property type="match status" value="1"/>
</dbReference>
<comment type="catalytic activity">
    <reaction evidence="3">
        <text>dCTP + H2O + H(+) = dUTP + NH4(+)</text>
        <dbReference type="Rhea" id="RHEA:22680"/>
        <dbReference type="ChEBI" id="CHEBI:15377"/>
        <dbReference type="ChEBI" id="CHEBI:15378"/>
        <dbReference type="ChEBI" id="CHEBI:28938"/>
        <dbReference type="ChEBI" id="CHEBI:61481"/>
        <dbReference type="ChEBI" id="CHEBI:61555"/>
        <dbReference type="EC" id="3.5.4.13"/>
    </reaction>
</comment>
<feature type="active site" description="Proton donor/acceptor" evidence="3">
    <location>
        <position position="133"/>
    </location>
</feature>
<evidence type="ECO:0000313" key="5">
    <source>
        <dbReference type="EMBL" id="PQV63125.1"/>
    </source>
</evidence>
<accession>A0A2S8SQR5</accession>
<dbReference type="GO" id="GO:0000166">
    <property type="term" value="F:nucleotide binding"/>
    <property type="evidence" value="ECO:0007669"/>
    <property type="project" value="UniProtKB-KW"/>
</dbReference>
<evidence type="ECO:0000256" key="1">
    <source>
        <dbReference type="ARBA" id="ARBA00022801"/>
    </source>
</evidence>
<dbReference type="SUPFAM" id="SSF51283">
    <property type="entry name" value="dUTPase-like"/>
    <property type="match status" value="1"/>
</dbReference>
<dbReference type="RefSeq" id="WP_106380714.1">
    <property type="nucleotide sequence ID" value="NZ_NIGF01000015.1"/>
</dbReference>
<dbReference type="GO" id="GO:0015949">
    <property type="term" value="P:nucleobase-containing small molecule interconversion"/>
    <property type="evidence" value="ECO:0007669"/>
    <property type="project" value="TreeGrafter"/>
</dbReference>
<dbReference type="InterPro" id="IPR011962">
    <property type="entry name" value="dCTP_deaminase"/>
</dbReference>
<evidence type="ECO:0000256" key="2">
    <source>
        <dbReference type="ARBA" id="ARBA00023080"/>
    </source>
</evidence>
<dbReference type="Gene3D" id="2.70.40.10">
    <property type="match status" value="1"/>
</dbReference>
<dbReference type="InParanoid" id="A0A2S8SQR5"/>
<dbReference type="NCBIfam" id="TIGR02274">
    <property type="entry name" value="dCTP_deam"/>
    <property type="match status" value="1"/>
</dbReference>
<proteinExistence type="inferred from homology"/>
<feature type="binding site" evidence="3">
    <location>
        <begin position="105"/>
        <end position="110"/>
    </location>
    <ligand>
        <name>dCTP</name>
        <dbReference type="ChEBI" id="CHEBI:61481"/>
    </ligand>
</feature>
<dbReference type="Proteomes" id="UP000237684">
    <property type="component" value="Unassembled WGS sequence"/>
</dbReference>
<dbReference type="AlphaFoldDB" id="A0A2S8SQR5"/>
<dbReference type="PANTHER" id="PTHR42680:SF3">
    <property type="entry name" value="DCTP DEAMINASE"/>
    <property type="match status" value="1"/>
</dbReference>
<dbReference type="GO" id="GO:0006226">
    <property type="term" value="P:dUMP biosynthetic process"/>
    <property type="evidence" value="ECO:0007669"/>
    <property type="project" value="UniProtKB-UniPathway"/>
</dbReference>
<comment type="similarity">
    <text evidence="3">Belongs to the dCTP deaminase family.</text>
</comment>
<feature type="binding site" evidence="3">
    <location>
        <position position="166"/>
    </location>
    <ligand>
        <name>dCTP</name>
        <dbReference type="ChEBI" id="CHEBI:61481"/>
    </ligand>
</feature>
<protein>
    <recommendedName>
        <fullName evidence="3">dCTP deaminase</fullName>
        <ecNumber evidence="3">3.5.4.13</ecNumber>
    </recommendedName>
    <alternativeName>
        <fullName evidence="3">Deoxycytidine triphosphate deaminase</fullName>
    </alternativeName>
</protein>
<dbReference type="GO" id="GO:0006229">
    <property type="term" value="P:dUTP biosynthetic process"/>
    <property type="evidence" value="ECO:0007669"/>
    <property type="project" value="UniProtKB-UniRule"/>
</dbReference>
<keyword evidence="1 3" id="KW-0378">Hydrolase</keyword>
<dbReference type="CDD" id="cd07557">
    <property type="entry name" value="trimeric_dUTPase"/>
    <property type="match status" value="1"/>
</dbReference>
<evidence type="ECO:0000256" key="3">
    <source>
        <dbReference type="HAMAP-Rule" id="MF_00146"/>
    </source>
</evidence>
<sequence length="189" mass="20577">MVLSDVDLLSALESGKIRISPAPDLESQLGACSLDLRLGNEFRVFERARTAFIDPRNGINWDEFTRVVDVPDGEQFIMHPQELVLAATVEEISLPADMLGRLEGRSSLGRLGIIVHGTAPMFFPGFVGRCVMELGNIGPMPVALYPGMRICSMTFETISSASSRPYKGKYAGQQGPVGSKLQGDTEMKN</sequence>
<gene>
    <name evidence="3" type="primary">dcd</name>
    <name evidence="5" type="ORF">B1R32_11531</name>
</gene>
<dbReference type="OrthoDB" id="9780956at2"/>
<dbReference type="InterPro" id="IPR036157">
    <property type="entry name" value="dUTPase-like_sf"/>
</dbReference>
<dbReference type="EC" id="3.5.4.13" evidence="3"/>
<dbReference type="UniPathway" id="UPA00610">
    <property type="reaction ID" value="UER00665"/>
</dbReference>
<feature type="binding site" evidence="3">
    <location>
        <position position="169"/>
    </location>
    <ligand>
        <name>dCTP</name>
        <dbReference type="ChEBI" id="CHEBI:61481"/>
    </ligand>
</feature>
<keyword evidence="2 3" id="KW-0546">Nucleotide metabolism</keyword>
<organism evidence="5 6">
    <name type="scientific">Abditibacterium utsteinense</name>
    <dbReference type="NCBI Taxonomy" id="1960156"/>
    <lineage>
        <taxon>Bacteria</taxon>
        <taxon>Pseudomonadati</taxon>
        <taxon>Abditibacteriota</taxon>
        <taxon>Abditibacteriia</taxon>
        <taxon>Abditibacteriales</taxon>
        <taxon>Abditibacteriaceae</taxon>
        <taxon>Abditibacterium</taxon>
    </lineage>
</organism>
<dbReference type="GO" id="GO:0008829">
    <property type="term" value="F:dCTP deaminase activity"/>
    <property type="evidence" value="ECO:0007669"/>
    <property type="project" value="UniProtKB-UniRule"/>
</dbReference>
<dbReference type="EMBL" id="NIGF01000015">
    <property type="protein sequence ID" value="PQV63125.1"/>
    <property type="molecule type" value="Genomic_DNA"/>
</dbReference>
<evidence type="ECO:0000256" key="4">
    <source>
        <dbReference type="SAM" id="MobiDB-lite"/>
    </source>
</evidence>